<dbReference type="InterPro" id="IPR050136">
    <property type="entry name" value="FA_oxidation_alpha_subunit"/>
</dbReference>
<dbReference type="PANTHER" id="PTHR43612:SF3">
    <property type="entry name" value="TRIFUNCTIONAL ENZYME SUBUNIT ALPHA, MITOCHONDRIAL"/>
    <property type="match status" value="1"/>
</dbReference>
<dbReference type="PANTHER" id="PTHR43612">
    <property type="entry name" value="TRIFUNCTIONAL ENZYME SUBUNIT ALPHA"/>
    <property type="match status" value="1"/>
</dbReference>
<evidence type="ECO:0000313" key="2">
    <source>
        <dbReference type="Proteomes" id="UP000699462"/>
    </source>
</evidence>
<dbReference type="AlphaFoldDB" id="A0A8T0DHA3"/>
<gene>
    <name evidence="1" type="ORF">P879_09046</name>
</gene>
<proteinExistence type="predicted"/>
<evidence type="ECO:0008006" key="3">
    <source>
        <dbReference type="Google" id="ProtNLM"/>
    </source>
</evidence>
<dbReference type="Proteomes" id="UP000699462">
    <property type="component" value="Unassembled WGS sequence"/>
</dbReference>
<evidence type="ECO:0000313" key="1">
    <source>
        <dbReference type="EMBL" id="KAF8566131.1"/>
    </source>
</evidence>
<dbReference type="InterPro" id="IPR029045">
    <property type="entry name" value="ClpP/crotonase-like_dom_sf"/>
</dbReference>
<sequence length="152" mass="16668">MAVIRGSTPLRSFFQRSMKSCLSPDGLFCRSFSQLFTFEKKQDVGLIRLNDKNSKVNTLSKQLYEELTQTLGELVEDESLKSAVFISGKPGCFIAGADINLMMNCTTKTESHQMSSSLQTLMIRFEACKKPLVAAIMGSCLGGGLELALACH</sequence>
<dbReference type="GO" id="GO:0016509">
    <property type="term" value="F:long-chain (3S)-3-hydroxyacyl-CoA dehydrogenase (NAD+) activity"/>
    <property type="evidence" value="ECO:0007669"/>
    <property type="project" value="TreeGrafter"/>
</dbReference>
<reference evidence="1 2" key="1">
    <citation type="submission" date="2019-07" db="EMBL/GenBank/DDBJ databases">
        <title>Annotation for the trematode Paragonimus westermani.</title>
        <authorList>
            <person name="Choi Y.-J."/>
        </authorList>
    </citation>
    <scope>NUCLEOTIDE SEQUENCE [LARGE SCALE GENOMIC DNA]</scope>
    <source>
        <strain evidence="1">180907_Pwestermani</strain>
    </source>
</reference>
<protein>
    <recommendedName>
        <fullName evidence="3">Enoyl-CoA hydratase</fullName>
    </recommendedName>
</protein>
<name>A0A8T0DHA3_9TREM</name>
<keyword evidence="2" id="KW-1185">Reference proteome</keyword>
<dbReference type="Pfam" id="PF00378">
    <property type="entry name" value="ECH_1"/>
    <property type="match status" value="1"/>
</dbReference>
<dbReference type="EMBL" id="JTDF01005558">
    <property type="protein sequence ID" value="KAF8566131.1"/>
    <property type="molecule type" value="Genomic_DNA"/>
</dbReference>
<dbReference type="Gene3D" id="3.90.226.10">
    <property type="entry name" value="2-enoyl-CoA Hydratase, Chain A, domain 1"/>
    <property type="match status" value="1"/>
</dbReference>
<comment type="caution">
    <text evidence="1">The sequence shown here is derived from an EMBL/GenBank/DDBJ whole genome shotgun (WGS) entry which is preliminary data.</text>
</comment>
<dbReference type="GO" id="GO:0006635">
    <property type="term" value="P:fatty acid beta-oxidation"/>
    <property type="evidence" value="ECO:0007669"/>
    <property type="project" value="TreeGrafter"/>
</dbReference>
<dbReference type="SUPFAM" id="SSF52096">
    <property type="entry name" value="ClpP/crotonase"/>
    <property type="match status" value="1"/>
</dbReference>
<dbReference type="GO" id="GO:0004300">
    <property type="term" value="F:enoyl-CoA hydratase activity"/>
    <property type="evidence" value="ECO:0007669"/>
    <property type="project" value="TreeGrafter"/>
</dbReference>
<dbReference type="OrthoDB" id="10004768at2759"/>
<dbReference type="GO" id="GO:0016507">
    <property type="term" value="C:mitochondrial fatty acid beta-oxidation multienzyme complex"/>
    <property type="evidence" value="ECO:0007669"/>
    <property type="project" value="TreeGrafter"/>
</dbReference>
<organism evidence="1 2">
    <name type="scientific">Paragonimus westermani</name>
    <dbReference type="NCBI Taxonomy" id="34504"/>
    <lineage>
        <taxon>Eukaryota</taxon>
        <taxon>Metazoa</taxon>
        <taxon>Spiralia</taxon>
        <taxon>Lophotrochozoa</taxon>
        <taxon>Platyhelminthes</taxon>
        <taxon>Trematoda</taxon>
        <taxon>Digenea</taxon>
        <taxon>Plagiorchiida</taxon>
        <taxon>Troglotremata</taxon>
        <taxon>Troglotrematidae</taxon>
        <taxon>Paragonimus</taxon>
    </lineage>
</organism>
<accession>A0A8T0DHA3</accession>
<dbReference type="CDD" id="cd06558">
    <property type="entry name" value="crotonase-like"/>
    <property type="match status" value="1"/>
</dbReference>
<dbReference type="InterPro" id="IPR001753">
    <property type="entry name" value="Enoyl-CoA_hydra/iso"/>
</dbReference>